<reference evidence="2" key="1">
    <citation type="submission" date="2016-04" db="EMBL/GenBank/DDBJ databases">
        <authorList>
            <person name="Chen L."/>
            <person name="Zhuang W."/>
            <person name="Wang G."/>
        </authorList>
    </citation>
    <scope>NUCLEOTIDE SEQUENCE [LARGE SCALE GENOMIC DNA]</scope>
    <source>
        <strain evidence="2">208</strain>
    </source>
</reference>
<dbReference type="EMBL" id="LWBP01000100">
    <property type="protein sequence ID" value="OQP63581.1"/>
    <property type="molecule type" value="Genomic_DNA"/>
</dbReference>
<name>A0A1V9FYY3_9BACT</name>
<comment type="caution">
    <text evidence="1">The sequence shown here is derived from an EMBL/GenBank/DDBJ whole genome shotgun (WGS) entry which is preliminary data.</text>
</comment>
<dbReference type="Proteomes" id="UP000192276">
    <property type="component" value="Unassembled WGS sequence"/>
</dbReference>
<dbReference type="STRING" id="550983.A4R26_16515"/>
<dbReference type="Gene3D" id="2.60.40.2970">
    <property type="match status" value="1"/>
</dbReference>
<keyword evidence="2" id="KW-1185">Reference proteome</keyword>
<sequence length="217" mass="25206">MNRLLLILSIIIFVKCGSDDNSKQETVKQDEGKEPSNAIIKPAPFIYLQLKVQPFSVDSIMVKTVITNNWNNKLAIYKPLLPFDSAKLELFSIMEKKSYDRLDFAGQPDQENYLNYEDGPTDLIVPNLDTANFIFLQPGKTLEIKSNIAHKYDFKKYLKKRLHEFKLVYYREWPYVVDGKQVTEMDSTDHQAKPVYFVASLPENDDPDSMRVDFRIP</sequence>
<gene>
    <name evidence="1" type="ORF">A4R26_16515</name>
</gene>
<accession>A0A1V9FYY3</accession>
<proteinExistence type="predicted"/>
<dbReference type="AlphaFoldDB" id="A0A1V9FYY3"/>
<dbReference type="RefSeq" id="WP_081163655.1">
    <property type="nucleotide sequence ID" value="NZ_LWBP01000100.1"/>
</dbReference>
<protein>
    <submittedName>
        <fullName evidence="1">Uncharacterized protein</fullName>
    </submittedName>
</protein>
<evidence type="ECO:0000313" key="1">
    <source>
        <dbReference type="EMBL" id="OQP63581.1"/>
    </source>
</evidence>
<evidence type="ECO:0000313" key="2">
    <source>
        <dbReference type="Proteomes" id="UP000192276"/>
    </source>
</evidence>
<organism evidence="1 2">
    <name type="scientific">Niastella populi</name>
    <dbReference type="NCBI Taxonomy" id="550983"/>
    <lineage>
        <taxon>Bacteria</taxon>
        <taxon>Pseudomonadati</taxon>
        <taxon>Bacteroidota</taxon>
        <taxon>Chitinophagia</taxon>
        <taxon>Chitinophagales</taxon>
        <taxon>Chitinophagaceae</taxon>
        <taxon>Niastella</taxon>
    </lineage>
</organism>